<dbReference type="AlphaFoldDB" id="A0A1Q8VX70"/>
<comment type="function">
    <text evidence="2">Purine nucleoside enzyme that catalyzes the phosphorolysis of adenosine and inosine nucleosides, yielding D-ribose 1-phosphate and the respective free bases, adenine and hypoxanthine. Also catalyzes the phosphorolysis of S-methyl-5'-thioadenosine into adenine and S-methyl-5-thio-alpha-D-ribose 1-phosphate. Also has adenosine deaminase activity.</text>
</comment>
<dbReference type="GO" id="GO:0016787">
    <property type="term" value="F:hydrolase activity"/>
    <property type="evidence" value="ECO:0007669"/>
    <property type="project" value="UniProtKB-KW"/>
</dbReference>
<sequence length="271" mass="28513">MCDTGAVEISDLIEVDLGPRARGYFTTRGLRARPVLAPEGGARDRGAESGDETAYGGWNLALHVGDDPQRVHGHRRQLEGLLGLERGRHLAWMNQIHSAVVATAQVDEVPEADALVLDSRTAGAPAGCCVLVADCVPVLLASRDGALTAAVHAGRRGMLDGVVPATIEFLQRGGVEPADLWAAVGPSICGSCYEVPEDMLALSAQREPACASRTSWGTPGLDVAAGVLAQLERAGVGHISAGQWCTYEDPRFFSYRRDGVTGRLAGIGVPR</sequence>
<keyword evidence="7" id="KW-0862">Zinc</keyword>
<dbReference type="PANTHER" id="PTHR30616">
    <property type="entry name" value="UNCHARACTERIZED PROTEIN YFIH"/>
    <property type="match status" value="1"/>
</dbReference>
<comment type="caution">
    <text evidence="12">The sequence shown here is derived from an EMBL/GenBank/DDBJ whole genome shotgun (WGS) entry which is preliminary data.</text>
</comment>
<name>A0A1Q8VX70_9ACTO</name>
<evidence type="ECO:0000256" key="6">
    <source>
        <dbReference type="ARBA" id="ARBA00022801"/>
    </source>
</evidence>
<evidence type="ECO:0000256" key="9">
    <source>
        <dbReference type="ARBA" id="ARBA00047989"/>
    </source>
</evidence>
<dbReference type="GO" id="GO:0005507">
    <property type="term" value="F:copper ion binding"/>
    <property type="evidence" value="ECO:0007669"/>
    <property type="project" value="TreeGrafter"/>
</dbReference>
<dbReference type="InterPro" id="IPR038371">
    <property type="entry name" value="Cu_polyphenol_OxRdtase_sf"/>
</dbReference>
<dbReference type="Gene3D" id="3.60.140.10">
    <property type="entry name" value="CNF1/YfiH-like putative cysteine hydrolases"/>
    <property type="match status" value="1"/>
</dbReference>
<evidence type="ECO:0000256" key="7">
    <source>
        <dbReference type="ARBA" id="ARBA00022833"/>
    </source>
</evidence>
<evidence type="ECO:0000256" key="3">
    <source>
        <dbReference type="ARBA" id="ARBA00007353"/>
    </source>
</evidence>
<evidence type="ECO:0000256" key="11">
    <source>
        <dbReference type="ARBA" id="ARBA00049893"/>
    </source>
</evidence>
<reference evidence="12 13" key="1">
    <citation type="submission" date="2016-12" db="EMBL/GenBank/DDBJ databases">
        <title>Genomic comparison of strains in the 'Actinomyces naeslundii' group.</title>
        <authorList>
            <person name="Mughal S.R."/>
            <person name="Do T."/>
            <person name="Gilbert S.C."/>
            <person name="Witherden E.A."/>
            <person name="Didelot X."/>
            <person name="Beighton D."/>
        </authorList>
    </citation>
    <scope>NUCLEOTIDE SEQUENCE [LARGE SCALE GENOMIC DNA]</scope>
    <source>
        <strain evidence="12 13">MMRCO6-1</strain>
    </source>
</reference>
<dbReference type="RefSeq" id="WP_070662186.1">
    <property type="nucleotide sequence ID" value="NZ_MSKM01000027.1"/>
</dbReference>
<dbReference type="EMBL" id="MSKM01000027">
    <property type="protein sequence ID" value="OLO52848.1"/>
    <property type="molecule type" value="Genomic_DNA"/>
</dbReference>
<gene>
    <name evidence="12" type="ORF">BKH27_08545</name>
</gene>
<comment type="catalytic activity">
    <reaction evidence="1">
        <text>inosine + phosphate = alpha-D-ribose 1-phosphate + hypoxanthine</text>
        <dbReference type="Rhea" id="RHEA:27646"/>
        <dbReference type="ChEBI" id="CHEBI:17368"/>
        <dbReference type="ChEBI" id="CHEBI:17596"/>
        <dbReference type="ChEBI" id="CHEBI:43474"/>
        <dbReference type="ChEBI" id="CHEBI:57720"/>
        <dbReference type="EC" id="2.4.2.1"/>
    </reaction>
    <physiologicalReaction direction="left-to-right" evidence="1">
        <dbReference type="Rhea" id="RHEA:27647"/>
    </physiologicalReaction>
</comment>
<evidence type="ECO:0000256" key="10">
    <source>
        <dbReference type="ARBA" id="ARBA00048968"/>
    </source>
</evidence>
<protein>
    <recommendedName>
        <fullName evidence="14">Laccase domain-containing protein</fullName>
    </recommendedName>
</protein>
<keyword evidence="4" id="KW-0808">Transferase</keyword>
<evidence type="ECO:0000256" key="8">
    <source>
        <dbReference type="ARBA" id="ARBA00023008"/>
    </source>
</evidence>
<proteinExistence type="inferred from homology"/>
<evidence type="ECO:0000313" key="13">
    <source>
        <dbReference type="Proteomes" id="UP000185772"/>
    </source>
</evidence>
<comment type="catalytic activity">
    <reaction evidence="10">
        <text>adenosine + phosphate = alpha-D-ribose 1-phosphate + adenine</text>
        <dbReference type="Rhea" id="RHEA:27642"/>
        <dbReference type="ChEBI" id="CHEBI:16335"/>
        <dbReference type="ChEBI" id="CHEBI:16708"/>
        <dbReference type="ChEBI" id="CHEBI:43474"/>
        <dbReference type="ChEBI" id="CHEBI:57720"/>
        <dbReference type="EC" id="2.4.2.1"/>
    </reaction>
    <physiologicalReaction direction="left-to-right" evidence="10">
        <dbReference type="Rhea" id="RHEA:27643"/>
    </physiologicalReaction>
</comment>
<evidence type="ECO:0000256" key="2">
    <source>
        <dbReference type="ARBA" id="ARBA00003215"/>
    </source>
</evidence>
<comment type="catalytic activity">
    <reaction evidence="9">
        <text>adenosine + H2O + H(+) = inosine + NH4(+)</text>
        <dbReference type="Rhea" id="RHEA:24408"/>
        <dbReference type="ChEBI" id="CHEBI:15377"/>
        <dbReference type="ChEBI" id="CHEBI:15378"/>
        <dbReference type="ChEBI" id="CHEBI:16335"/>
        <dbReference type="ChEBI" id="CHEBI:17596"/>
        <dbReference type="ChEBI" id="CHEBI:28938"/>
        <dbReference type="EC" id="3.5.4.4"/>
    </reaction>
    <physiologicalReaction direction="left-to-right" evidence="9">
        <dbReference type="Rhea" id="RHEA:24409"/>
    </physiologicalReaction>
</comment>
<evidence type="ECO:0000313" key="12">
    <source>
        <dbReference type="EMBL" id="OLO52848.1"/>
    </source>
</evidence>
<evidence type="ECO:0000256" key="4">
    <source>
        <dbReference type="ARBA" id="ARBA00022679"/>
    </source>
</evidence>
<evidence type="ECO:0000256" key="1">
    <source>
        <dbReference type="ARBA" id="ARBA00000553"/>
    </source>
</evidence>
<dbReference type="Proteomes" id="UP000185772">
    <property type="component" value="Unassembled WGS sequence"/>
</dbReference>
<dbReference type="CDD" id="cd16833">
    <property type="entry name" value="YfiH"/>
    <property type="match status" value="1"/>
</dbReference>
<comment type="catalytic activity">
    <reaction evidence="11">
        <text>S-methyl-5'-thioadenosine + phosphate = 5-(methylsulfanyl)-alpha-D-ribose 1-phosphate + adenine</text>
        <dbReference type="Rhea" id="RHEA:11852"/>
        <dbReference type="ChEBI" id="CHEBI:16708"/>
        <dbReference type="ChEBI" id="CHEBI:17509"/>
        <dbReference type="ChEBI" id="CHEBI:43474"/>
        <dbReference type="ChEBI" id="CHEBI:58533"/>
        <dbReference type="EC" id="2.4.2.28"/>
    </reaction>
    <physiologicalReaction direction="left-to-right" evidence="11">
        <dbReference type="Rhea" id="RHEA:11853"/>
    </physiologicalReaction>
</comment>
<keyword evidence="5" id="KW-0479">Metal-binding</keyword>
<organism evidence="12 13">
    <name type="scientific">Actinomyces oris</name>
    <dbReference type="NCBI Taxonomy" id="544580"/>
    <lineage>
        <taxon>Bacteria</taxon>
        <taxon>Bacillati</taxon>
        <taxon>Actinomycetota</taxon>
        <taxon>Actinomycetes</taxon>
        <taxon>Actinomycetales</taxon>
        <taxon>Actinomycetaceae</taxon>
        <taxon>Actinomyces</taxon>
    </lineage>
</organism>
<evidence type="ECO:0000256" key="5">
    <source>
        <dbReference type="ARBA" id="ARBA00022723"/>
    </source>
</evidence>
<comment type="similarity">
    <text evidence="3">Belongs to the purine nucleoside phosphorylase YfiH/LACC1 family.</text>
</comment>
<keyword evidence="8" id="KW-0186">Copper</keyword>
<dbReference type="PANTHER" id="PTHR30616:SF2">
    <property type="entry name" value="PURINE NUCLEOSIDE PHOSPHORYLASE LACC1"/>
    <property type="match status" value="1"/>
</dbReference>
<keyword evidence="6" id="KW-0378">Hydrolase</keyword>
<evidence type="ECO:0008006" key="14">
    <source>
        <dbReference type="Google" id="ProtNLM"/>
    </source>
</evidence>
<dbReference type="SUPFAM" id="SSF64438">
    <property type="entry name" value="CNF1/YfiH-like putative cysteine hydrolases"/>
    <property type="match status" value="1"/>
</dbReference>
<accession>A0A1Q8VX70</accession>
<dbReference type="InterPro" id="IPR003730">
    <property type="entry name" value="Cu_polyphenol_OxRdtase"/>
</dbReference>
<dbReference type="Pfam" id="PF02578">
    <property type="entry name" value="Cu-oxidase_4"/>
    <property type="match status" value="1"/>
</dbReference>
<dbReference type="InterPro" id="IPR011324">
    <property type="entry name" value="Cytotoxic_necrot_fac-like_cat"/>
</dbReference>
<dbReference type="GO" id="GO:0017061">
    <property type="term" value="F:S-methyl-5-thioadenosine phosphorylase activity"/>
    <property type="evidence" value="ECO:0007669"/>
    <property type="project" value="UniProtKB-EC"/>
</dbReference>